<name>A0A4U1BZJ7_9SPHI</name>
<evidence type="ECO:0000313" key="7">
    <source>
        <dbReference type="EMBL" id="TKB98642.1"/>
    </source>
</evidence>
<dbReference type="EMBL" id="SWBP01000002">
    <property type="protein sequence ID" value="TKB98642.1"/>
    <property type="molecule type" value="Genomic_DNA"/>
</dbReference>
<feature type="domain" description="Methylamine utilisation protein MauE" evidence="6">
    <location>
        <begin position="12"/>
        <end position="133"/>
    </location>
</feature>
<organism evidence="7 8">
    <name type="scientific">Pedobacter cryophilus</name>
    <dbReference type="NCBI Taxonomy" id="2571271"/>
    <lineage>
        <taxon>Bacteria</taxon>
        <taxon>Pseudomonadati</taxon>
        <taxon>Bacteroidota</taxon>
        <taxon>Sphingobacteriia</taxon>
        <taxon>Sphingobacteriales</taxon>
        <taxon>Sphingobacteriaceae</taxon>
        <taxon>Pedobacter</taxon>
    </lineage>
</organism>
<dbReference type="InterPro" id="IPR009908">
    <property type="entry name" value="Methylamine_util_MauE"/>
</dbReference>
<evidence type="ECO:0000256" key="4">
    <source>
        <dbReference type="ARBA" id="ARBA00023136"/>
    </source>
</evidence>
<feature type="transmembrane region" description="Helical" evidence="5">
    <location>
        <begin position="75"/>
        <end position="98"/>
    </location>
</feature>
<dbReference type="Pfam" id="PF07291">
    <property type="entry name" value="MauE"/>
    <property type="match status" value="1"/>
</dbReference>
<reference evidence="7 8" key="1">
    <citation type="submission" date="2019-04" db="EMBL/GenBank/DDBJ databases">
        <title>Pedobacter sp. AR-3-17 sp. nov., isolated from Arctic soil.</title>
        <authorList>
            <person name="Dahal R.H."/>
            <person name="Kim D.-U."/>
        </authorList>
    </citation>
    <scope>NUCLEOTIDE SEQUENCE [LARGE SCALE GENOMIC DNA]</scope>
    <source>
        <strain evidence="7 8">AR-3-17</strain>
    </source>
</reference>
<dbReference type="OrthoDB" id="673785at2"/>
<evidence type="ECO:0000256" key="1">
    <source>
        <dbReference type="ARBA" id="ARBA00004141"/>
    </source>
</evidence>
<keyword evidence="2 5" id="KW-0812">Transmembrane</keyword>
<keyword evidence="4 5" id="KW-0472">Membrane</keyword>
<evidence type="ECO:0000313" key="8">
    <source>
        <dbReference type="Proteomes" id="UP000308181"/>
    </source>
</evidence>
<evidence type="ECO:0000259" key="6">
    <source>
        <dbReference type="Pfam" id="PF07291"/>
    </source>
</evidence>
<keyword evidence="3 5" id="KW-1133">Transmembrane helix</keyword>
<dbReference type="Proteomes" id="UP000308181">
    <property type="component" value="Unassembled WGS sequence"/>
</dbReference>
<protein>
    <recommendedName>
        <fullName evidence="6">Methylamine utilisation protein MauE domain-containing protein</fullName>
    </recommendedName>
</protein>
<evidence type="ECO:0000256" key="5">
    <source>
        <dbReference type="SAM" id="Phobius"/>
    </source>
</evidence>
<dbReference type="GO" id="GO:0016020">
    <property type="term" value="C:membrane"/>
    <property type="evidence" value="ECO:0007669"/>
    <property type="project" value="UniProtKB-SubCell"/>
</dbReference>
<comment type="subcellular location">
    <subcellularLocation>
        <location evidence="1">Membrane</location>
        <topology evidence="1">Multi-pass membrane protein</topology>
    </subcellularLocation>
</comment>
<proteinExistence type="predicted"/>
<feature type="transmembrane region" description="Helical" evidence="5">
    <location>
        <begin position="50"/>
        <end position="68"/>
    </location>
</feature>
<accession>A0A4U1BZJ7</accession>
<gene>
    <name evidence="7" type="ORF">FA046_05860</name>
</gene>
<feature type="transmembrane region" description="Helical" evidence="5">
    <location>
        <begin position="118"/>
        <end position="134"/>
    </location>
</feature>
<dbReference type="AlphaFoldDB" id="A0A4U1BZJ7"/>
<dbReference type="GO" id="GO:0030416">
    <property type="term" value="P:methylamine metabolic process"/>
    <property type="evidence" value="ECO:0007669"/>
    <property type="project" value="InterPro"/>
</dbReference>
<sequence length="155" mass="17710">MMMNYSSIRVSTTFFLTLLWSYAAIAKLLDPSLSLSQMRNQVFPNWMADVLAFALPFLELLLVTLLLVKYTYKVGLYLSTLLLTAFTLYIILVKLLVFDRVPCSCGGVLSEMSWTQHLFFNLFFLALSITAIYFEKLKHSPADAIAERRNMGNKT</sequence>
<evidence type="ECO:0000256" key="3">
    <source>
        <dbReference type="ARBA" id="ARBA00022989"/>
    </source>
</evidence>
<keyword evidence="8" id="KW-1185">Reference proteome</keyword>
<comment type="caution">
    <text evidence="7">The sequence shown here is derived from an EMBL/GenBank/DDBJ whole genome shotgun (WGS) entry which is preliminary data.</text>
</comment>
<evidence type="ECO:0000256" key="2">
    <source>
        <dbReference type="ARBA" id="ARBA00022692"/>
    </source>
</evidence>